<evidence type="ECO:0000256" key="1">
    <source>
        <dbReference type="ARBA" id="ARBA00022723"/>
    </source>
</evidence>
<dbReference type="Gene3D" id="3.30.60.20">
    <property type="match status" value="1"/>
</dbReference>
<feature type="domain" description="Phorbol-ester/DAG-type" evidence="4">
    <location>
        <begin position="1"/>
        <end position="51"/>
    </location>
</feature>
<dbReference type="InParanoid" id="A0A1X7SS19"/>
<dbReference type="EnsemblMetazoa" id="Aqu2.1.04825_001">
    <property type="protein sequence ID" value="Aqu2.1.04825_001"/>
    <property type="gene ID" value="Aqu2.1.04825"/>
</dbReference>
<proteinExistence type="predicted"/>
<protein>
    <recommendedName>
        <fullName evidence="4">Phorbol-ester/DAG-type domain-containing protein</fullName>
    </recommendedName>
</protein>
<organism evidence="5">
    <name type="scientific">Amphimedon queenslandica</name>
    <name type="common">Sponge</name>
    <dbReference type="NCBI Taxonomy" id="400682"/>
    <lineage>
        <taxon>Eukaryota</taxon>
        <taxon>Metazoa</taxon>
        <taxon>Porifera</taxon>
        <taxon>Demospongiae</taxon>
        <taxon>Heteroscleromorpha</taxon>
        <taxon>Haplosclerida</taxon>
        <taxon>Niphatidae</taxon>
        <taxon>Amphimedon</taxon>
    </lineage>
</organism>
<dbReference type="PROSITE" id="PS50081">
    <property type="entry name" value="ZF_DAG_PE_2"/>
    <property type="match status" value="1"/>
</dbReference>
<dbReference type="CDD" id="cd00029">
    <property type="entry name" value="C1"/>
    <property type="match status" value="1"/>
</dbReference>
<accession>A0A1X7SS19</accession>
<reference evidence="5" key="1">
    <citation type="submission" date="2017-05" db="UniProtKB">
        <authorList>
            <consortium name="EnsemblMetazoa"/>
        </authorList>
    </citation>
    <scope>IDENTIFICATION</scope>
</reference>
<dbReference type="PROSITE" id="PS00479">
    <property type="entry name" value="ZF_DAG_PE_1"/>
    <property type="match status" value="1"/>
</dbReference>
<evidence type="ECO:0000256" key="2">
    <source>
        <dbReference type="ARBA" id="ARBA00022833"/>
    </source>
</evidence>
<evidence type="ECO:0000259" key="4">
    <source>
        <dbReference type="PROSITE" id="PS50081"/>
    </source>
</evidence>
<keyword evidence="2" id="KW-0862">Zinc</keyword>
<sequence length="246" mass="28450">MHVFYPVDLKISQKKCYICHDRIWKQAWKCKRCKIVTHLKCTNYCKKMVPCHKEGGEEVEENVSLNVDESSNATVRYTTDQEWALLEREEEEKEDYARERTILEEEKEESYSHSRMLYRSVSEGLVTNQDGNGAILESIDTGGQDVTPPESDNSSTDDEHKDLESLTNDATCVSHETESRDKEEDETSSELLLEGYTDEQKELIRKINMAQNSLDLLATQKRELTSSSETSMTQEQKEYLLVMINQ</sequence>
<evidence type="ECO:0000313" key="5">
    <source>
        <dbReference type="EnsemblMetazoa" id="Aqu2.1.04825_001"/>
    </source>
</evidence>
<dbReference type="InterPro" id="IPR002219">
    <property type="entry name" value="PKC_DAG/PE"/>
</dbReference>
<keyword evidence="1" id="KW-0479">Metal-binding</keyword>
<dbReference type="OrthoDB" id="10004596at2759"/>
<evidence type="ECO:0000256" key="3">
    <source>
        <dbReference type="SAM" id="MobiDB-lite"/>
    </source>
</evidence>
<dbReference type="SUPFAM" id="SSF57889">
    <property type="entry name" value="Cysteine-rich domain"/>
    <property type="match status" value="1"/>
</dbReference>
<feature type="region of interest" description="Disordered" evidence="3">
    <location>
        <begin position="133"/>
        <end position="191"/>
    </location>
</feature>
<dbReference type="AlphaFoldDB" id="A0A1X7SS19"/>
<dbReference type="InterPro" id="IPR046349">
    <property type="entry name" value="C1-like_sf"/>
</dbReference>
<dbReference type="GO" id="GO:0046872">
    <property type="term" value="F:metal ion binding"/>
    <property type="evidence" value="ECO:0007669"/>
    <property type="project" value="UniProtKB-KW"/>
</dbReference>
<name>A0A1X7SS19_AMPQE</name>